<proteinExistence type="inferred from homology"/>
<feature type="active site" description="Proton acceptor; via imino nitrogen" evidence="3">
    <location>
        <position position="2"/>
    </location>
</feature>
<dbReference type="AlphaFoldDB" id="A0A523VUT4"/>
<comment type="similarity">
    <text evidence="1 4">Belongs to the 4-oxalocrotonate tautomerase family.</text>
</comment>
<organism evidence="6 7">
    <name type="scientific">Aerophobetes bacterium</name>
    <dbReference type="NCBI Taxonomy" id="2030807"/>
    <lineage>
        <taxon>Bacteria</taxon>
        <taxon>Candidatus Aerophobota</taxon>
    </lineage>
</organism>
<dbReference type="Proteomes" id="UP000319130">
    <property type="component" value="Unassembled WGS sequence"/>
</dbReference>
<comment type="caution">
    <text evidence="6">The sequence shown here is derived from an EMBL/GenBank/DDBJ whole genome shotgun (WGS) entry which is preliminary data.</text>
</comment>
<dbReference type="Gene3D" id="3.30.429.10">
    <property type="entry name" value="Macrophage Migration Inhibitory Factor"/>
    <property type="match status" value="1"/>
</dbReference>
<evidence type="ECO:0000313" key="6">
    <source>
        <dbReference type="EMBL" id="TET58500.1"/>
    </source>
</evidence>
<protein>
    <recommendedName>
        <fullName evidence="4">Tautomerase</fullName>
        <ecNumber evidence="4">5.3.2.-</ecNumber>
    </recommendedName>
</protein>
<dbReference type="NCBIfam" id="TIGR00013">
    <property type="entry name" value="taut"/>
    <property type="match status" value="1"/>
</dbReference>
<dbReference type="PANTHER" id="PTHR35530:SF1">
    <property type="entry name" value="2-HYDROXYMUCONATE TAUTOMERASE"/>
    <property type="match status" value="1"/>
</dbReference>
<evidence type="ECO:0000256" key="2">
    <source>
        <dbReference type="ARBA" id="ARBA00023235"/>
    </source>
</evidence>
<feature type="domain" description="4-oxalocrotonate tautomerase-like" evidence="5">
    <location>
        <begin position="2"/>
        <end position="60"/>
    </location>
</feature>
<dbReference type="InterPro" id="IPR004370">
    <property type="entry name" value="4-OT-like_dom"/>
</dbReference>
<evidence type="ECO:0000313" key="7">
    <source>
        <dbReference type="Proteomes" id="UP000319130"/>
    </source>
</evidence>
<dbReference type="GO" id="GO:0016853">
    <property type="term" value="F:isomerase activity"/>
    <property type="evidence" value="ECO:0007669"/>
    <property type="project" value="UniProtKB-UniRule"/>
</dbReference>
<dbReference type="EC" id="5.3.2.-" evidence="4"/>
<dbReference type="EMBL" id="SOIZ01000410">
    <property type="protein sequence ID" value="TET58500.1"/>
    <property type="molecule type" value="Genomic_DNA"/>
</dbReference>
<dbReference type="InterPro" id="IPR014347">
    <property type="entry name" value="Tautomerase/MIF_sf"/>
</dbReference>
<reference evidence="6 7" key="1">
    <citation type="submission" date="2019-03" db="EMBL/GenBank/DDBJ databases">
        <title>Metabolic potential of uncultured bacteria and archaea associated with petroleum seepage in deep-sea sediments.</title>
        <authorList>
            <person name="Dong X."/>
            <person name="Hubert C."/>
        </authorList>
    </citation>
    <scope>NUCLEOTIDE SEQUENCE [LARGE SCALE GENOMIC DNA]</scope>
    <source>
        <strain evidence="6">E29_bin52</strain>
    </source>
</reference>
<name>A0A523VUT4_UNCAE</name>
<evidence type="ECO:0000259" key="5">
    <source>
        <dbReference type="Pfam" id="PF01361"/>
    </source>
</evidence>
<evidence type="ECO:0000256" key="3">
    <source>
        <dbReference type="PIRSR" id="PIRSR618191-1"/>
    </source>
</evidence>
<keyword evidence="2 4" id="KW-0413">Isomerase</keyword>
<evidence type="ECO:0000256" key="1">
    <source>
        <dbReference type="ARBA" id="ARBA00006723"/>
    </source>
</evidence>
<sequence length="62" mass="6992">MPLVKIDMWEGRSEETKEKLIRDVSDAVARTLDISLDHVTVILYDVPKSNWGIKGVSCSKMS</sequence>
<dbReference type="InterPro" id="IPR018191">
    <property type="entry name" value="4-OT"/>
</dbReference>
<dbReference type="PANTHER" id="PTHR35530">
    <property type="entry name" value="TAUTOMERASE-RELATED"/>
    <property type="match status" value="1"/>
</dbReference>
<evidence type="ECO:0000256" key="4">
    <source>
        <dbReference type="RuleBase" id="RU362032"/>
    </source>
</evidence>
<accession>A0A523VUT4</accession>
<dbReference type="Pfam" id="PF01361">
    <property type="entry name" value="Tautomerase"/>
    <property type="match status" value="1"/>
</dbReference>
<gene>
    <name evidence="6" type="ORF">E3J48_08835</name>
</gene>
<dbReference type="SUPFAM" id="SSF55331">
    <property type="entry name" value="Tautomerase/MIF"/>
    <property type="match status" value="1"/>
</dbReference>